<dbReference type="InterPro" id="IPR051244">
    <property type="entry name" value="TCAF"/>
</dbReference>
<dbReference type="InterPro" id="IPR035423">
    <property type="entry name" value="M60-like_N"/>
</dbReference>
<keyword evidence="2" id="KW-0677">Repeat</keyword>
<dbReference type="InterPro" id="IPR001064">
    <property type="entry name" value="Beta/gamma_crystallin"/>
</dbReference>
<evidence type="ECO:0000313" key="6">
    <source>
        <dbReference type="EMBL" id="NYZ64925.1"/>
    </source>
</evidence>
<dbReference type="Proteomes" id="UP000569732">
    <property type="component" value="Unassembled WGS sequence"/>
</dbReference>
<protein>
    <submittedName>
        <fullName evidence="6">Ricin-type beta-trefoil lectin domain protein</fullName>
    </submittedName>
</protein>
<dbReference type="SUPFAM" id="SSF50370">
    <property type="entry name" value="Ricin B-like lectins"/>
    <property type="match status" value="1"/>
</dbReference>
<dbReference type="InterPro" id="IPR031161">
    <property type="entry name" value="Peptidase_M60_dom"/>
</dbReference>
<feature type="domain" description="Peptidase M60" evidence="5">
    <location>
        <begin position="714"/>
        <end position="1018"/>
    </location>
</feature>
<dbReference type="Gene3D" id="1.10.390.30">
    <property type="entry name" value="Peptidase M60, enhancin-like domain 3"/>
    <property type="match status" value="1"/>
</dbReference>
<keyword evidence="3" id="KW-0732">Signal</keyword>
<dbReference type="SMART" id="SM01276">
    <property type="entry name" value="M60-like"/>
    <property type="match status" value="1"/>
</dbReference>
<dbReference type="SUPFAM" id="SSF49695">
    <property type="entry name" value="gamma-Crystallin-like"/>
    <property type="match status" value="1"/>
</dbReference>
<dbReference type="Pfam" id="PF00652">
    <property type="entry name" value="Ricin_B_lectin"/>
    <property type="match status" value="1"/>
</dbReference>
<accession>A0A853I6U0</accession>
<evidence type="ECO:0000259" key="5">
    <source>
        <dbReference type="PROSITE" id="PS51723"/>
    </source>
</evidence>
<dbReference type="CDD" id="cd23456">
    <property type="entry name" value="beta-trefoil_Ricin_SCDase"/>
    <property type="match status" value="1"/>
</dbReference>
<evidence type="ECO:0000256" key="1">
    <source>
        <dbReference type="ARBA" id="ARBA00009646"/>
    </source>
</evidence>
<evidence type="ECO:0000256" key="3">
    <source>
        <dbReference type="SAM" id="SignalP"/>
    </source>
</evidence>
<dbReference type="InterPro" id="IPR011024">
    <property type="entry name" value="G_crystallin-like"/>
</dbReference>
<dbReference type="SMART" id="SM00458">
    <property type="entry name" value="RICIN"/>
    <property type="match status" value="1"/>
</dbReference>
<dbReference type="Gene3D" id="2.80.10.50">
    <property type="match status" value="1"/>
</dbReference>
<gene>
    <name evidence="6" type="ORF">H0A36_02825</name>
</gene>
<reference evidence="6 7" key="1">
    <citation type="submission" date="2020-07" db="EMBL/GenBank/DDBJ databases">
        <title>Endozoicomonas sp. nov., isolated from sediment.</title>
        <authorList>
            <person name="Gu T."/>
        </authorList>
    </citation>
    <scope>NUCLEOTIDE SEQUENCE [LARGE SCALE GENOMIC DNA]</scope>
    <source>
        <strain evidence="6 7">SM1973</strain>
    </source>
</reference>
<comment type="similarity">
    <text evidence="1">Belongs to the beta/gamma-crystallin family.</text>
</comment>
<dbReference type="Gene3D" id="3.40.390.80">
    <property type="entry name" value="Peptidase M60, enhancin-like domain 2"/>
    <property type="match status" value="1"/>
</dbReference>
<feature type="signal peptide" evidence="3">
    <location>
        <begin position="1"/>
        <end position="27"/>
    </location>
</feature>
<dbReference type="Pfam" id="PF17291">
    <property type="entry name" value="M60-like_N"/>
    <property type="match status" value="1"/>
</dbReference>
<dbReference type="EMBL" id="JACCKB010000003">
    <property type="protein sequence ID" value="NYZ64925.1"/>
    <property type="molecule type" value="Genomic_DNA"/>
</dbReference>
<keyword evidence="7" id="KW-1185">Reference proteome</keyword>
<dbReference type="Gene3D" id="1.20.1270.90">
    <property type="entry name" value="AF1782-like"/>
    <property type="match status" value="1"/>
</dbReference>
<dbReference type="PROSITE" id="PS51723">
    <property type="entry name" value="PEPTIDASE_M60"/>
    <property type="match status" value="1"/>
</dbReference>
<evidence type="ECO:0000256" key="2">
    <source>
        <dbReference type="ARBA" id="ARBA00022737"/>
    </source>
</evidence>
<feature type="chain" id="PRO_5032547660" evidence="3">
    <location>
        <begin position="28"/>
        <end position="1098"/>
    </location>
</feature>
<dbReference type="Pfam" id="PF13402">
    <property type="entry name" value="Peptidase_M60"/>
    <property type="match status" value="1"/>
</dbReference>
<proteinExistence type="inferred from homology"/>
<feature type="domain" description="Beta/gamma crystallin 'Greek key'" evidence="4">
    <location>
        <begin position="177"/>
        <end position="221"/>
    </location>
</feature>
<evidence type="ECO:0000259" key="4">
    <source>
        <dbReference type="PROSITE" id="PS50915"/>
    </source>
</evidence>
<dbReference type="Gene3D" id="2.60.20.10">
    <property type="entry name" value="Crystallins"/>
    <property type="match status" value="1"/>
</dbReference>
<dbReference type="InterPro" id="IPR000772">
    <property type="entry name" value="Ricin_B_lectin"/>
</dbReference>
<dbReference type="AlphaFoldDB" id="A0A853I6U0"/>
<dbReference type="PROSITE" id="PS50915">
    <property type="entry name" value="CRYSTALLIN_BETA_GAMMA"/>
    <property type="match status" value="1"/>
</dbReference>
<organism evidence="6 7">
    <name type="scientific">Spartinivicinus marinus</name>
    <dbReference type="NCBI Taxonomy" id="2994442"/>
    <lineage>
        <taxon>Bacteria</taxon>
        <taxon>Pseudomonadati</taxon>
        <taxon>Pseudomonadota</taxon>
        <taxon>Gammaproteobacteria</taxon>
        <taxon>Oceanospirillales</taxon>
        <taxon>Zooshikellaceae</taxon>
        <taxon>Spartinivicinus</taxon>
    </lineage>
</organism>
<evidence type="ECO:0000313" key="7">
    <source>
        <dbReference type="Proteomes" id="UP000569732"/>
    </source>
</evidence>
<name>A0A853I6U0_9GAMM</name>
<dbReference type="PROSITE" id="PS50231">
    <property type="entry name" value="RICIN_B_LECTIN"/>
    <property type="match status" value="1"/>
</dbReference>
<dbReference type="PANTHER" id="PTHR15730:SF5">
    <property type="entry name" value="SI:CH211-210B2.2-RELATED"/>
    <property type="match status" value="1"/>
</dbReference>
<sequence length="1098" mass="123067">MKKSSLISAINLYTVFALNLVAMEVAAAGNAKYQQLNVGHSGQCLTVKQLPVRNGSAVTLAECENLTSQLWHQDLRGRIRPQVATNFCLEAGRYPQNGSETFVWQCHQGTHQKWSAVSGVYQNKANPRMVLDASGSEPGKVITYTYHGGSNQRWQSIVSTTEPTGSTGGNQTIEQSSQVSIYKHCGFNGYQVNLAPGRYTLSQLRRLGMRNDDISSIKVPKGMSAELYEHDNFKGRRWNFTGKNRCFVANGLNDIVSSLIITTDQTNKPTVPTVDTTALKNKVKQAKKVIKQANTGVANGQFYPNDVATLTSILNSAESLLNKTKLTQTTVDEAVSSLNEASKLLSTQQISHLADLATLYKNIDKIEYAGSGISQLSAYNFNGFLVHAKSPDQGKGTIAAGRYGEGRMMVFGRELHSYLSSLKNSSTNADMTQFVRNSLHWLTERNQNNYAKVVASSNEKLNVLVQWWYGDFDENFQINSHRINNIISNKVLFNPAVYPVAIVNPRIEDPKEAEILANYVKQGGSLMMGHQVWNWDINFKAAEGQDLIAKAGIIWKGTWHWTDSISSKPDFQQLLEANLSNRFKWFKAIEEGKEPLPYSKQQSKEAETFDKTVISAASALANLPNSAMNNLGLSEDSQTKAIKYKLYNINSKPYTKIMAYLDSATKSLKPNQKPANGYEQLGTVQADAAKVTETINFDFNQQHSSWVKTSVTNPYWLSTGLYAKAGDNIVITVNSPSDSHIKAGQPSQIEVRVNGHTDNIATTKNKDSWPRPPQVSFTQKLNVGKNVINNPYGGLIYFTTESKHYRNAQAQLIVQGAVKAPYFKLGKHSNSDWNSTIKHYPAPWGEIHSGNMIVLLPKDQLQEISDVETYAKTWQQITNNTYKLMGLTTDGAIPHRTPSLPNRYHVDLTISAGWMHSGYPIMAYLPAKLQKLDNVKSWGPYHEVGHNYQQRDWMLPGTVEVTNNLFSLYQQEQFGQANRIAQTYKKVAGLLEEGQGWDDITGPFERLVFYHQLTLAYGWDFYTQLYTKTREYYHQRGYAKAKNQSAADYLLITGSAIAKEDLRGFFEKWKIEVSENAKQQVAHMELPKPKKPLWQYGI</sequence>
<dbReference type="Gene3D" id="2.60.120.1250">
    <property type="entry name" value="Peptidase M60, enhancin-like domain 1"/>
    <property type="match status" value="1"/>
</dbReference>
<dbReference type="PANTHER" id="PTHR15730">
    <property type="entry name" value="EXPERIMENTAL AUTOIMMUNE PROSTATITIS ANTIGEN 2-RELATED"/>
    <property type="match status" value="1"/>
</dbReference>
<dbReference type="SMART" id="SM00247">
    <property type="entry name" value="XTALbg"/>
    <property type="match status" value="1"/>
</dbReference>
<comment type="caution">
    <text evidence="6">The sequence shown here is derived from an EMBL/GenBank/DDBJ whole genome shotgun (WGS) entry which is preliminary data.</text>
</comment>
<dbReference type="InterPro" id="IPR042279">
    <property type="entry name" value="Pep_M60_3"/>
</dbReference>
<dbReference type="InterPro" id="IPR035992">
    <property type="entry name" value="Ricin_B-like_lectins"/>
</dbReference>
<dbReference type="RefSeq" id="WP_180566964.1">
    <property type="nucleotide sequence ID" value="NZ_JACCKB010000003.1"/>
</dbReference>